<keyword evidence="7" id="KW-0411">Iron-sulfur</keyword>
<evidence type="ECO:0000256" key="7">
    <source>
        <dbReference type="ARBA" id="ARBA00023014"/>
    </source>
</evidence>
<dbReference type="Proteomes" id="UP000642829">
    <property type="component" value="Unassembled WGS sequence"/>
</dbReference>
<dbReference type="SUPFAM" id="SSF53383">
    <property type="entry name" value="PLP-dependent transferases"/>
    <property type="match status" value="1"/>
</dbReference>
<evidence type="ECO:0000256" key="4">
    <source>
        <dbReference type="ARBA" id="ARBA00022723"/>
    </source>
</evidence>
<gene>
    <name evidence="10" type="ORF">GCM10007047_16060</name>
</gene>
<dbReference type="Gene3D" id="1.10.260.50">
    <property type="match status" value="1"/>
</dbReference>
<dbReference type="PIRSF" id="PIRSF005572">
    <property type="entry name" value="NifS"/>
    <property type="match status" value="1"/>
</dbReference>
<keyword evidence="3" id="KW-0808">Transferase</keyword>
<dbReference type="GO" id="GO:0031071">
    <property type="term" value="F:cysteine desulfurase activity"/>
    <property type="evidence" value="ECO:0007669"/>
    <property type="project" value="UniProtKB-EC"/>
</dbReference>
<evidence type="ECO:0000256" key="3">
    <source>
        <dbReference type="ARBA" id="ARBA00022679"/>
    </source>
</evidence>
<protein>
    <submittedName>
        <fullName evidence="10">Cysteine desulfurase</fullName>
    </submittedName>
</protein>
<evidence type="ECO:0000256" key="6">
    <source>
        <dbReference type="ARBA" id="ARBA00023004"/>
    </source>
</evidence>
<dbReference type="GO" id="GO:0046872">
    <property type="term" value="F:metal ion binding"/>
    <property type="evidence" value="ECO:0007669"/>
    <property type="project" value="UniProtKB-KW"/>
</dbReference>
<proteinExistence type="inferred from homology"/>
<comment type="similarity">
    <text evidence="2">Belongs to the class-V pyridoxal-phosphate-dependent aminotransferase family. NifS/IscS subfamily.</text>
</comment>
<keyword evidence="6" id="KW-0408">Iron</keyword>
<comment type="caution">
    <text evidence="10">The sequence shown here is derived from an EMBL/GenBank/DDBJ whole genome shotgun (WGS) entry which is preliminary data.</text>
</comment>
<organism evidence="10 11">
    <name type="scientific">Cerasicoccus arenae</name>
    <dbReference type="NCBI Taxonomy" id="424488"/>
    <lineage>
        <taxon>Bacteria</taxon>
        <taxon>Pseudomonadati</taxon>
        <taxon>Verrucomicrobiota</taxon>
        <taxon>Opitutia</taxon>
        <taxon>Puniceicoccales</taxon>
        <taxon>Cerasicoccaceae</taxon>
        <taxon>Cerasicoccus</taxon>
    </lineage>
</organism>
<name>A0A8J3DBU9_9BACT</name>
<dbReference type="GO" id="GO:0051536">
    <property type="term" value="F:iron-sulfur cluster binding"/>
    <property type="evidence" value="ECO:0007669"/>
    <property type="project" value="UniProtKB-KW"/>
</dbReference>
<dbReference type="PANTHER" id="PTHR11601:SF34">
    <property type="entry name" value="CYSTEINE DESULFURASE"/>
    <property type="match status" value="1"/>
</dbReference>
<dbReference type="InterPro" id="IPR015422">
    <property type="entry name" value="PyrdxlP-dep_Trfase_small"/>
</dbReference>
<evidence type="ECO:0000256" key="8">
    <source>
        <dbReference type="ARBA" id="ARBA00050776"/>
    </source>
</evidence>
<accession>A0A8J3DBU9</accession>
<evidence type="ECO:0000256" key="1">
    <source>
        <dbReference type="ARBA" id="ARBA00001933"/>
    </source>
</evidence>
<dbReference type="RefSeq" id="WP_189513780.1">
    <property type="nucleotide sequence ID" value="NZ_BMXG01000008.1"/>
</dbReference>
<feature type="domain" description="Aminotransferase class V" evidence="9">
    <location>
        <begin position="3"/>
        <end position="349"/>
    </location>
</feature>
<evidence type="ECO:0000313" key="10">
    <source>
        <dbReference type="EMBL" id="GHC00475.1"/>
    </source>
</evidence>
<comment type="catalytic activity">
    <reaction evidence="8">
        <text>(sulfur carrier)-H + L-cysteine = (sulfur carrier)-SH + L-alanine</text>
        <dbReference type="Rhea" id="RHEA:43892"/>
        <dbReference type="Rhea" id="RHEA-COMP:14737"/>
        <dbReference type="Rhea" id="RHEA-COMP:14739"/>
        <dbReference type="ChEBI" id="CHEBI:29917"/>
        <dbReference type="ChEBI" id="CHEBI:35235"/>
        <dbReference type="ChEBI" id="CHEBI:57972"/>
        <dbReference type="ChEBI" id="CHEBI:64428"/>
        <dbReference type="EC" id="2.8.1.7"/>
    </reaction>
</comment>
<dbReference type="Gene3D" id="3.90.1150.10">
    <property type="entry name" value="Aspartate Aminotransferase, domain 1"/>
    <property type="match status" value="1"/>
</dbReference>
<keyword evidence="5" id="KW-0663">Pyridoxal phosphate</keyword>
<sequence>MSHYFDANATTPLCPEARAAWLEATDQHWHNPSSPSRASARVHVLLENARAELAALFGATAESVVFNSGATEGNRDVLAYWRRISPESRVIVSAIEHPSVLENARANCVGGQLVILPVEKSGCVSMKSLVELLEKRGGGLVSLMAANNETGVIQPWQEAIEVCRQYRATLHIDATQWVGKEALEGLASADFVTACGHKFGGPKGTGFLLVSSGLSGFCGQRGGAQENDHRAGTENYPSIASMVAALQASEAQRVGVQADNGDARDRFEALLSKAISDLKIWGAGEARLSNTSSLCLPVGENTRWVRRLDQRGFLVSTGSACATGKDGPSHVLAAMGVTAEEARRTIRISALPSTNWEAWNSLAAALVELLPGMDGGDGNPLVIKL</sequence>
<keyword evidence="4" id="KW-0479">Metal-binding</keyword>
<dbReference type="AlphaFoldDB" id="A0A8J3DBU9"/>
<keyword evidence="11" id="KW-1185">Reference proteome</keyword>
<dbReference type="InterPro" id="IPR015421">
    <property type="entry name" value="PyrdxlP-dep_Trfase_major"/>
</dbReference>
<reference evidence="10" key="2">
    <citation type="submission" date="2020-09" db="EMBL/GenBank/DDBJ databases">
        <authorList>
            <person name="Sun Q."/>
            <person name="Kim S."/>
        </authorList>
    </citation>
    <scope>NUCLEOTIDE SEQUENCE</scope>
    <source>
        <strain evidence="10">KCTC 12870</strain>
    </source>
</reference>
<dbReference type="Pfam" id="PF00266">
    <property type="entry name" value="Aminotran_5"/>
    <property type="match status" value="1"/>
</dbReference>
<dbReference type="InterPro" id="IPR016454">
    <property type="entry name" value="Cysteine_dSase"/>
</dbReference>
<comment type="cofactor">
    <cofactor evidence="1">
        <name>pyridoxal 5'-phosphate</name>
        <dbReference type="ChEBI" id="CHEBI:597326"/>
    </cofactor>
</comment>
<evidence type="ECO:0000256" key="2">
    <source>
        <dbReference type="ARBA" id="ARBA00006490"/>
    </source>
</evidence>
<dbReference type="InterPro" id="IPR000192">
    <property type="entry name" value="Aminotrans_V_dom"/>
</dbReference>
<evidence type="ECO:0000256" key="5">
    <source>
        <dbReference type="ARBA" id="ARBA00022898"/>
    </source>
</evidence>
<evidence type="ECO:0000313" key="11">
    <source>
        <dbReference type="Proteomes" id="UP000642829"/>
    </source>
</evidence>
<dbReference type="Gene3D" id="3.40.640.10">
    <property type="entry name" value="Type I PLP-dependent aspartate aminotransferase-like (Major domain)"/>
    <property type="match status" value="1"/>
</dbReference>
<reference evidence="10" key="1">
    <citation type="journal article" date="2014" name="Int. J. Syst. Evol. Microbiol.">
        <title>Complete genome sequence of Corynebacterium casei LMG S-19264T (=DSM 44701T), isolated from a smear-ripened cheese.</title>
        <authorList>
            <consortium name="US DOE Joint Genome Institute (JGI-PGF)"/>
            <person name="Walter F."/>
            <person name="Albersmeier A."/>
            <person name="Kalinowski J."/>
            <person name="Ruckert C."/>
        </authorList>
    </citation>
    <scope>NUCLEOTIDE SEQUENCE</scope>
    <source>
        <strain evidence="10">KCTC 12870</strain>
    </source>
</reference>
<dbReference type="InterPro" id="IPR015424">
    <property type="entry name" value="PyrdxlP-dep_Trfase"/>
</dbReference>
<dbReference type="EMBL" id="BMXG01000008">
    <property type="protein sequence ID" value="GHC00475.1"/>
    <property type="molecule type" value="Genomic_DNA"/>
</dbReference>
<dbReference type="PANTHER" id="PTHR11601">
    <property type="entry name" value="CYSTEINE DESULFURYLASE FAMILY MEMBER"/>
    <property type="match status" value="1"/>
</dbReference>
<evidence type="ECO:0000259" key="9">
    <source>
        <dbReference type="Pfam" id="PF00266"/>
    </source>
</evidence>